<evidence type="ECO:0008006" key="9">
    <source>
        <dbReference type="Google" id="ProtNLM"/>
    </source>
</evidence>
<dbReference type="AlphaFoldDB" id="A0A098S3P1"/>
<dbReference type="InterPro" id="IPR006103">
    <property type="entry name" value="Glyco_hydro_2_cat"/>
</dbReference>
<dbReference type="Gene3D" id="3.20.20.80">
    <property type="entry name" value="Glycosidases"/>
    <property type="match status" value="1"/>
</dbReference>
<dbReference type="SUPFAM" id="SSF49303">
    <property type="entry name" value="beta-Galactosidase/glucuronidase domain"/>
    <property type="match status" value="1"/>
</dbReference>
<keyword evidence="2" id="KW-0378">Hydrolase</keyword>
<keyword evidence="3" id="KW-0326">Glycosidase</keyword>
<accession>A0A098S3P1</accession>
<dbReference type="PROSITE" id="PS00608">
    <property type="entry name" value="GLYCOSYL_HYDROL_F2_2"/>
    <property type="match status" value="1"/>
</dbReference>
<dbReference type="InterPro" id="IPR051913">
    <property type="entry name" value="GH2_Domain-Containing"/>
</dbReference>
<dbReference type="Proteomes" id="UP000029736">
    <property type="component" value="Unassembled WGS sequence"/>
</dbReference>
<dbReference type="Pfam" id="PF02836">
    <property type="entry name" value="Glyco_hydro_2_C"/>
    <property type="match status" value="1"/>
</dbReference>
<keyword evidence="4" id="KW-0732">Signal</keyword>
<gene>
    <name evidence="7" type="ORF">IX84_18220</name>
</gene>
<evidence type="ECO:0000259" key="6">
    <source>
        <dbReference type="Pfam" id="PF02837"/>
    </source>
</evidence>
<sequence length="620" mass="71866">MYRFGTVALLWAISFMAYGQKPAPLLQNAYHRPSVSLNGQWHYIVDPYETGYRNHRRWEPFDEFVNTKASAAPYWANAKKTAPSQRIEYDFERSPTLEVPGDWNHQQDELLYYEGTLWYERDFSIELQPGQRYFLYFGAVNYRADVYLNGQKAGYHEGGYSPFNFEVTELLKSGLNEIVVRVDNRRSAGRVPGLTTDWWNYGGITREVKIIPVPDVFIQDYMLQLDPEQPAIARGYVQLNEAKPGQTVTISIPEAKLSRTFTTDTAGRAAIVLSAEGLKRWYPERPKRYEVVLQSGRDTLLDQIGFRTIQASGQDLLLNGQPIFLRGISLHEENPMRGGRAYSREDMALLFGWARELNCNMLRLAHYPHNEHAARLADELGLLLWEEVPVYWGINYTNPETYAQAEQQMQSLVQRDKNRASVIIWSVANETPREDPDRLSFLKSMAGAVRQLDTTRLVSAALDRTEDKQEKRVTVTDPFAAYSDMVSVNEYIGWYGSTPERIPQMRWDLSSHDKPFFISEFGAGALYNYRGAREEIWTEDYQAWMYEETLQMLDEIPSLRGMTPWILVDFRSPRRNLPNIQDGWNRKGLISEGGFKKEAFYILRDYYAKKAAQYRYDIKN</sequence>
<proteinExistence type="inferred from homology"/>
<dbReference type="STRING" id="1524460.IX84_18220"/>
<dbReference type="SUPFAM" id="SSF51445">
    <property type="entry name" value="(Trans)glycosidases"/>
    <property type="match status" value="1"/>
</dbReference>
<evidence type="ECO:0000256" key="3">
    <source>
        <dbReference type="ARBA" id="ARBA00023295"/>
    </source>
</evidence>
<evidence type="ECO:0000256" key="2">
    <source>
        <dbReference type="ARBA" id="ARBA00022801"/>
    </source>
</evidence>
<dbReference type="InterPro" id="IPR017853">
    <property type="entry name" value="GH"/>
</dbReference>
<dbReference type="Gene3D" id="2.60.120.260">
    <property type="entry name" value="Galactose-binding domain-like"/>
    <property type="match status" value="1"/>
</dbReference>
<organism evidence="7 8">
    <name type="scientific">Phaeodactylibacter xiamenensis</name>
    <dbReference type="NCBI Taxonomy" id="1524460"/>
    <lineage>
        <taxon>Bacteria</taxon>
        <taxon>Pseudomonadati</taxon>
        <taxon>Bacteroidota</taxon>
        <taxon>Saprospiria</taxon>
        <taxon>Saprospirales</taxon>
        <taxon>Haliscomenobacteraceae</taxon>
        <taxon>Phaeodactylibacter</taxon>
    </lineage>
</organism>
<evidence type="ECO:0000259" key="5">
    <source>
        <dbReference type="Pfam" id="PF02836"/>
    </source>
</evidence>
<name>A0A098S3P1_9BACT</name>
<dbReference type="Gene3D" id="2.60.40.10">
    <property type="entry name" value="Immunoglobulins"/>
    <property type="match status" value="1"/>
</dbReference>
<keyword evidence="8" id="KW-1185">Reference proteome</keyword>
<comment type="similarity">
    <text evidence="1">Belongs to the glycosyl hydrolase 2 family.</text>
</comment>
<dbReference type="InterPro" id="IPR006104">
    <property type="entry name" value="Glyco_hydro_2_N"/>
</dbReference>
<evidence type="ECO:0000313" key="7">
    <source>
        <dbReference type="EMBL" id="KGE86974.1"/>
    </source>
</evidence>
<dbReference type="PANTHER" id="PTHR42732:SF1">
    <property type="entry name" value="BETA-MANNOSIDASE"/>
    <property type="match status" value="1"/>
</dbReference>
<protein>
    <recommendedName>
        <fullName evidence="9">Beta-glucuronidase</fullName>
    </recommendedName>
</protein>
<dbReference type="InterPro" id="IPR036156">
    <property type="entry name" value="Beta-gal/glucu_dom_sf"/>
</dbReference>
<dbReference type="SUPFAM" id="SSF49785">
    <property type="entry name" value="Galactose-binding domain-like"/>
    <property type="match status" value="1"/>
</dbReference>
<dbReference type="GO" id="GO:0005975">
    <property type="term" value="P:carbohydrate metabolic process"/>
    <property type="evidence" value="ECO:0007669"/>
    <property type="project" value="InterPro"/>
</dbReference>
<comment type="caution">
    <text evidence="7">The sequence shown here is derived from an EMBL/GenBank/DDBJ whole genome shotgun (WGS) entry which is preliminary data.</text>
</comment>
<dbReference type="Pfam" id="PF02837">
    <property type="entry name" value="Glyco_hydro_2_N"/>
    <property type="match status" value="1"/>
</dbReference>
<dbReference type="EMBL" id="JPOS01000039">
    <property type="protein sequence ID" value="KGE86974.1"/>
    <property type="molecule type" value="Genomic_DNA"/>
</dbReference>
<dbReference type="InterPro" id="IPR008979">
    <property type="entry name" value="Galactose-bd-like_sf"/>
</dbReference>
<dbReference type="GO" id="GO:0004553">
    <property type="term" value="F:hydrolase activity, hydrolyzing O-glycosyl compounds"/>
    <property type="evidence" value="ECO:0007669"/>
    <property type="project" value="InterPro"/>
</dbReference>
<dbReference type="InterPro" id="IPR013783">
    <property type="entry name" value="Ig-like_fold"/>
</dbReference>
<feature type="chain" id="PRO_5001947565" description="Beta-glucuronidase" evidence="4">
    <location>
        <begin position="20"/>
        <end position="620"/>
    </location>
</feature>
<dbReference type="PANTHER" id="PTHR42732">
    <property type="entry name" value="BETA-GALACTOSIDASE"/>
    <property type="match status" value="1"/>
</dbReference>
<dbReference type="InterPro" id="IPR023232">
    <property type="entry name" value="Glyco_hydro_2_AS"/>
</dbReference>
<evidence type="ECO:0000256" key="1">
    <source>
        <dbReference type="ARBA" id="ARBA00007401"/>
    </source>
</evidence>
<feature type="domain" description="Glycosyl hydrolases family 2 sugar binding" evidence="6">
    <location>
        <begin position="75"/>
        <end position="213"/>
    </location>
</feature>
<dbReference type="InterPro" id="IPR006101">
    <property type="entry name" value="Glyco_hydro_2"/>
</dbReference>
<feature type="signal peptide" evidence="4">
    <location>
        <begin position="1"/>
        <end position="19"/>
    </location>
</feature>
<dbReference type="PRINTS" id="PR00132">
    <property type="entry name" value="GLHYDRLASE2"/>
</dbReference>
<reference evidence="7 8" key="1">
    <citation type="journal article" date="2014" name="Int. J. Syst. Evol. Microbiol.">
        <title>Phaeodactylibacter xiamenensis gen. nov., sp. nov., a member of the family Saprospiraceae isolated from the marine alga Phaeodactylum tricornutum.</title>
        <authorList>
            <person name="Chen Z.Jr."/>
            <person name="Lei X."/>
            <person name="Lai Q."/>
            <person name="Li Y."/>
            <person name="Zhang B."/>
            <person name="Zhang J."/>
            <person name="Zhang H."/>
            <person name="Yang L."/>
            <person name="Zheng W."/>
            <person name="Tian Y."/>
            <person name="Yu Z."/>
            <person name="Xu H.Jr."/>
            <person name="Zheng T."/>
        </authorList>
    </citation>
    <scope>NUCLEOTIDE SEQUENCE [LARGE SCALE GENOMIC DNA]</scope>
    <source>
        <strain evidence="7 8">KD52</strain>
    </source>
</reference>
<evidence type="ECO:0000313" key="8">
    <source>
        <dbReference type="Proteomes" id="UP000029736"/>
    </source>
</evidence>
<feature type="domain" description="Glycoside hydrolase family 2 catalytic" evidence="5">
    <location>
        <begin position="313"/>
        <end position="550"/>
    </location>
</feature>
<evidence type="ECO:0000256" key="4">
    <source>
        <dbReference type="SAM" id="SignalP"/>
    </source>
</evidence>